<dbReference type="EMBL" id="HBKR01019858">
    <property type="protein sequence ID" value="CAE2308985.1"/>
    <property type="molecule type" value="Transcribed_RNA"/>
</dbReference>
<reference evidence="4" key="1">
    <citation type="submission" date="2021-01" db="EMBL/GenBank/DDBJ databases">
        <authorList>
            <person name="Corre E."/>
            <person name="Pelletier E."/>
            <person name="Niang G."/>
            <person name="Scheremetjew M."/>
            <person name="Finn R."/>
            <person name="Kale V."/>
            <person name="Holt S."/>
            <person name="Cochrane G."/>
            <person name="Meng A."/>
            <person name="Brown T."/>
            <person name="Cohen L."/>
        </authorList>
    </citation>
    <scope>NUCLEOTIDE SEQUENCE</scope>
    <source>
        <strain evidence="4">SoJaBio B1-5/56/2</strain>
    </source>
</reference>
<dbReference type="SUPFAM" id="SSF46785">
    <property type="entry name" value="Winged helix' DNA-binding domain"/>
    <property type="match status" value="1"/>
</dbReference>
<dbReference type="InterPro" id="IPR004545">
    <property type="entry name" value="PA2G4"/>
</dbReference>
<evidence type="ECO:0000256" key="1">
    <source>
        <dbReference type="ARBA" id="ARBA00007319"/>
    </source>
</evidence>
<evidence type="ECO:0000259" key="3">
    <source>
        <dbReference type="Pfam" id="PF00557"/>
    </source>
</evidence>
<gene>
    <name evidence="4" type="ORF">NAES01612_LOCUS12984</name>
</gene>
<dbReference type="PRINTS" id="PR00599">
    <property type="entry name" value="MAPEPTIDASE"/>
</dbReference>
<dbReference type="NCBIfam" id="TIGR00495">
    <property type="entry name" value="crvDNA_42K"/>
    <property type="match status" value="1"/>
</dbReference>
<dbReference type="InterPro" id="IPR036390">
    <property type="entry name" value="WH_DNA-bd_sf"/>
</dbReference>
<dbReference type="FunFam" id="1.10.10.10:FF:000029">
    <property type="entry name" value="Proliferation-associated 2G4, a"/>
    <property type="match status" value="1"/>
</dbReference>
<dbReference type="InterPro" id="IPR047113">
    <property type="entry name" value="PA2G4/ARX1"/>
</dbReference>
<dbReference type="CDD" id="cd01089">
    <property type="entry name" value="PA2G4-like"/>
    <property type="match status" value="1"/>
</dbReference>
<evidence type="ECO:0000256" key="2">
    <source>
        <dbReference type="SAM" id="MobiDB-lite"/>
    </source>
</evidence>
<evidence type="ECO:0000313" key="4">
    <source>
        <dbReference type="EMBL" id="CAE2308985.1"/>
    </source>
</evidence>
<organism evidence="4">
    <name type="scientific">Paramoeba aestuarina</name>
    <dbReference type="NCBI Taxonomy" id="180227"/>
    <lineage>
        <taxon>Eukaryota</taxon>
        <taxon>Amoebozoa</taxon>
        <taxon>Discosea</taxon>
        <taxon>Flabellinia</taxon>
        <taxon>Dactylopodida</taxon>
        <taxon>Paramoebidae</taxon>
        <taxon>Paramoeba</taxon>
    </lineage>
</organism>
<comment type="similarity">
    <text evidence="1">Belongs to the peptidase M24 family.</text>
</comment>
<dbReference type="PANTHER" id="PTHR10804">
    <property type="entry name" value="PROTEASE FAMILY M24 METHIONYL AMINOPEPTIDASE, AMINOPEPTIDASE P"/>
    <property type="match status" value="1"/>
</dbReference>
<proteinExistence type="inferred from homology"/>
<feature type="region of interest" description="Disordered" evidence="2">
    <location>
        <begin position="357"/>
        <end position="380"/>
    </location>
</feature>
<dbReference type="Pfam" id="PF00557">
    <property type="entry name" value="Peptidase_M24"/>
    <property type="match status" value="1"/>
</dbReference>
<name>A0A7S4KY95_9EUKA</name>
<dbReference type="InterPro" id="IPR000994">
    <property type="entry name" value="Pept_M24"/>
</dbReference>
<accession>A0A7S4KY95</accession>
<dbReference type="AlphaFoldDB" id="A0A7S4KY95"/>
<dbReference type="Gene3D" id="1.10.10.10">
    <property type="entry name" value="Winged helix-like DNA-binding domain superfamily/Winged helix DNA-binding domain"/>
    <property type="match status" value="1"/>
</dbReference>
<feature type="domain" description="Peptidase M24" evidence="3">
    <location>
        <begin position="18"/>
        <end position="232"/>
    </location>
</feature>
<dbReference type="SUPFAM" id="SSF55920">
    <property type="entry name" value="Creatinase/aminopeptidase"/>
    <property type="match status" value="1"/>
</dbReference>
<dbReference type="InterPro" id="IPR036388">
    <property type="entry name" value="WH-like_DNA-bd_sf"/>
</dbReference>
<sequence length="380" mass="41217">MDLDEKDGLLSNPEVVDKYKSAAKIANQTMARLVAECRPGVKIAEMCALGDALINEGLSKVYQKDKKMDKSIAFPTCVSPNHCVGHNSPLKDDTSVLGEGDVVKIDLGVHIDGNIAVLGHTTIATAAPAAAVSGRQADVICAAHFAAEAAHRLLRPGRKSTELTQTIAKIAESFNCKPMENVLSHQMKRFVIDANKVIPNKENPEAPSEEVVFEEGEIYAIDIVMSTGEGKGVEGDTKTTIYKRNVENTYSLKMKASRALLSEANKKFSTVPFSTRNLALDERQVKLGLTECLKHDLLQGYPVVYEKEGEFVAQMKFTALILPSSIDRITAHPPPNVNSLCKIEDAGVNEILALGTKRSSKKKKNKKKKANAESSGASEE</sequence>
<dbReference type="PANTHER" id="PTHR10804:SF11">
    <property type="entry name" value="PROLIFERATION-ASSOCIATED PROTEIN 2G4"/>
    <property type="match status" value="1"/>
</dbReference>
<dbReference type="InterPro" id="IPR036005">
    <property type="entry name" value="Creatinase/aminopeptidase-like"/>
</dbReference>
<dbReference type="InterPro" id="IPR001714">
    <property type="entry name" value="Pept_M24_MAP"/>
</dbReference>
<dbReference type="Gene3D" id="3.90.230.10">
    <property type="entry name" value="Creatinase/methionine aminopeptidase superfamily"/>
    <property type="match status" value="1"/>
</dbReference>
<feature type="compositionally biased region" description="Basic residues" evidence="2">
    <location>
        <begin position="358"/>
        <end position="369"/>
    </location>
</feature>
<protein>
    <recommendedName>
        <fullName evidence="3">Peptidase M24 domain-containing protein</fullName>
    </recommendedName>
</protein>